<comment type="similarity">
    <text evidence="2 5">Belongs to the Rab GDI family.</text>
</comment>
<protein>
    <recommendedName>
        <fullName evidence="5">Rab proteins geranylgeranyltransferase component A</fullName>
    </recommendedName>
</protein>
<dbReference type="PRINTS" id="PR00891">
    <property type="entry name" value="RABGDIREP"/>
</dbReference>
<comment type="subcellular location">
    <subcellularLocation>
        <location evidence="1">Cytoplasm</location>
        <location evidence="1">Cytosol</location>
    </subcellularLocation>
</comment>
<dbReference type="PANTHER" id="PTHR11787:SF4">
    <property type="entry name" value="CHM, RAB ESCORT PROTEIN 1"/>
    <property type="match status" value="1"/>
</dbReference>
<dbReference type="SUPFAM" id="SSF54373">
    <property type="entry name" value="FAD-linked reductases, C-terminal domain"/>
    <property type="match status" value="1"/>
</dbReference>
<dbReference type="Pfam" id="PF00996">
    <property type="entry name" value="GDI"/>
    <property type="match status" value="2"/>
</dbReference>
<evidence type="ECO:0000256" key="4">
    <source>
        <dbReference type="ARBA" id="ARBA00022490"/>
    </source>
</evidence>
<evidence type="ECO:0000256" key="5">
    <source>
        <dbReference type="PIRNR" id="PIRNR016550"/>
    </source>
</evidence>
<dbReference type="GO" id="GO:0016192">
    <property type="term" value="P:vesicle-mediated transport"/>
    <property type="evidence" value="ECO:0007669"/>
    <property type="project" value="TreeGrafter"/>
</dbReference>
<feature type="compositionally biased region" description="Basic and acidic residues" evidence="6">
    <location>
        <begin position="615"/>
        <end position="663"/>
    </location>
</feature>
<dbReference type="SUPFAM" id="SSF51905">
    <property type="entry name" value="FAD/NAD(P)-binding domain"/>
    <property type="match status" value="1"/>
</dbReference>
<dbReference type="EMBL" id="GDRN01071194">
    <property type="protein sequence ID" value="JAI63736.1"/>
    <property type="molecule type" value="Transcribed_RNA"/>
</dbReference>
<name>A0A0N7ZC84_SCYOL</name>
<dbReference type="InterPro" id="IPR054420">
    <property type="entry name" value="RAE1_2_domI_C"/>
</dbReference>
<dbReference type="Gene3D" id="3.50.50.60">
    <property type="entry name" value="FAD/NAD(P)-binding domain"/>
    <property type="match status" value="2"/>
</dbReference>
<keyword evidence="3 5" id="KW-0343">GTPase activation</keyword>
<dbReference type="Gene3D" id="3.30.519.10">
    <property type="entry name" value="Guanine Nucleotide Dissociation Inhibitor, domain 2"/>
    <property type="match status" value="1"/>
</dbReference>
<feature type="compositionally biased region" description="Polar residues" evidence="6">
    <location>
        <begin position="180"/>
        <end position="189"/>
    </location>
</feature>
<dbReference type="PANTHER" id="PTHR11787">
    <property type="entry name" value="RAB GDP-DISSOCIATION INHIBITOR"/>
    <property type="match status" value="1"/>
</dbReference>
<evidence type="ECO:0000256" key="6">
    <source>
        <dbReference type="SAM" id="MobiDB-lite"/>
    </source>
</evidence>
<sequence>MDDDLPTQYEVIVVGTGLVECVVAAAAARVGKKVLHIDKNDYYGVQWASFTLKGAQQWVDEVTTTPAPTPPGDCELEEGEQLVGVANPSEDYSGVRQTWHVPKEPLPSPSPEPAAAAPVEQVVKEEGSGGESTQVTGTPDTPPDTPQDTAQDAVQATPQDTAQDAVEATAQGVAQEMPQADQTQDSTTMKSEKEESGGKKEWSQEELLNLSRKFNLDLAPKLLYSQGPMVELLISSNIARYVEFKCISRVLTWLGGDEGNLLVVPCSRSDVFTTSAVTLVEKRLLMKFLEFCHQYDRHPEQLEEHLDKPFVDFLRSKKLTDNLIHFVTEAIGMVGEGAGCREGLERTRAFLTSLGRYGTTPFLFSMYGSGELPQAFCRLCAVFEGIYILRKPVSSLVVHSPSHTCRGLLSEGQRFTCNHLVMSASHAPRDYLPWDGSTQGVSRAVFLTDRSILPHEKEQLTLLRVPAKEGNPIPVTVLEVGPGTHVCPKDLYCVHMTCQGTDAESDFRVVVERLLTTEADDTSSKPRIVWSLYFNQVDHSGCDLETSTPGNLYLCPGPNTDLDYDLAIEQARSIFGRMFPGEEFLPRAPDPEEIAFDNQGTEPKQGDTFEGDDSAEGKGDGVEGQGKEAEKTEQVLEVKEQTEKEQEKEEIAKEQDESEEVKE</sequence>
<dbReference type="GO" id="GO:0005096">
    <property type="term" value="F:GTPase activator activity"/>
    <property type="evidence" value="ECO:0007669"/>
    <property type="project" value="UniProtKB-UniRule"/>
</dbReference>
<dbReference type="PRINTS" id="PR00893">
    <property type="entry name" value="RABESCORT"/>
</dbReference>
<accession>A0A0N7ZC84</accession>
<dbReference type="GO" id="GO:0005829">
    <property type="term" value="C:cytosol"/>
    <property type="evidence" value="ECO:0007669"/>
    <property type="project" value="UniProtKB-SubCell"/>
</dbReference>
<dbReference type="AlphaFoldDB" id="A0A0N7ZC84"/>
<dbReference type="InterPro" id="IPR018203">
    <property type="entry name" value="GDP_dissociation_inhibitor"/>
</dbReference>
<feature type="compositionally biased region" description="Basic and acidic residues" evidence="6">
    <location>
        <begin position="190"/>
        <end position="203"/>
    </location>
</feature>
<dbReference type="Gene3D" id="1.10.405.10">
    <property type="entry name" value="Guanine Nucleotide Dissociation Inhibitor, domain 1"/>
    <property type="match status" value="1"/>
</dbReference>
<dbReference type="PIRSF" id="PIRSF016550">
    <property type="entry name" value="Rab_ger_ger_transf_A_euk"/>
    <property type="match status" value="1"/>
</dbReference>
<feature type="region of interest" description="Disordered" evidence="6">
    <location>
        <begin position="582"/>
        <end position="663"/>
    </location>
</feature>
<dbReference type="InterPro" id="IPR001738">
    <property type="entry name" value="Rab_escort"/>
</dbReference>
<dbReference type="InterPro" id="IPR036188">
    <property type="entry name" value="FAD/NAD-bd_sf"/>
</dbReference>
<dbReference type="GO" id="GO:0005634">
    <property type="term" value="C:nucleus"/>
    <property type="evidence" value="ECO:0007669"/>
    <property type="project" value="TreeGrafter"/>
</dbReference>
<dbReference type="FunFam" id="1.10.405.10:FF:000003">
    <property type="entry name" value="Rab proteins geranylgeranyltransferase component A"/>
    <property type="match status" value="1"/>
</dbReference>
<dbReference type="GO" id="GO:0007264">
    <property type="term" value="P:small GTPase-mediated signal transduction"/>
    <property type="evidence" value="ECO:0007669"/>
    <property type="project" value="UniProtKB-UniRule"/>
</dbReference>
<comment type="function">
    <text evidence="5">Substrate-binding subunit (component A) of the Rab geranylgeranyltransferase (GGTase) complex. Binds unprenylated Rab proteins and presents the substrate peptide to the catalytic component B. The component A is thought to be regenerated by transferring its prenylated Rab back to the donor membrane.</text>
</comment>
<reference evidence="8" key="1">
    <citation type="submission" date="2015-09" db="EMBL/GenBank/DDBJ databases">
        <title>Scylla olivacea transcriptome.</title>
        <authorList>
            <person name="Ikhwanuddin M."/>
        </authorList>
    </citation>
    <scope>NUCLEOTIDE SEQUENCE</scope>
</reference>
<feature type="domain" description="RAE1/2" evidence="7">
    <location>
        <begin position="441"/>
        <end position="559"/>
    </location>
</feature>
<evidence type="ECO:0000313" key="8">
    <source>
        <dbReference type="EMBL" id="JAI63736.1"/>
    </source>
</evidence>
<evidence type="ECO:0000259" key="7">
    <source>
        <dbReference type="Pfam" id="PF22603"/>
    </source>
</evidence>
<dbReference type="GO" id="GO:0005092">
    <property type="term" value="F:GDP-dissociation inhibitor activity"/>
    <property type="evidence" value="ECO:0007669"/>
    <property type="project" value="InterPro"/>
</dbReference>
<proteinExistence type="inferred from homology"/>
<keyword evidence="4 5" id="KW-0963">Cytoplasm</keyword>
<evidence type="ECO:0000256" key="2">
    <source>
        <dbReference type="ARBA" id="ARBA00005593"/>
    </source>
</evidence>
<feature type="region of interest" description="Disordered" evidence="6">
    <location>
        <begin position="100"/>
        <end position="204"/>
    </location>
</feature>
<organism evidence="8">
    <name type="scientific">Scylla olivacea</name>
    <name type="common">Orange mud crab</name>
    <name type="synonym">Cancer olivacea</name>
    <dbReference type="NCBI Taxonomy" id="85551"/>
    <lineage>
        <taxon>Eukaryota</taxon>
        <taxon>Metazoa</taxon>
        <taxon>Ecdysozoa</taxon>
        <taxon>Arthropoda</taxon>
        <taxon>Crustacea</taxon>
        <taxon>Multicrustacea</taxon>
        <taxon>Malacostraca</taxon>
        <taxon>Eumalacostraca</taxon>
        <taxon>Eucarida</taxon>
        <taxon>Decapoda</taxon>
        <taxon>Pleocyemata</taxon>
        <taxon>Brachyura</taxon>
        <taxon>Eubrachyura</taxon>
        <taxon>Portunoidea</taxon>
        <taxon>Portunidae</taxon>
        <taxon>Portuninae</taxon>
        <taxon>Scylla</taxon>
    </lineage>
</organism>
<dbReference type="GO" id="GO:0005968">
    <property type="term" value="C:Rab-protein geranylgeranyltransferase complex"/>
    <property type="evidence" value="ECO:0007669"/>
    <property type="project" value="UniProtKB-UniRule"/>
</dbReference>
<evidence type="ECO:0000256" key="3">
    <source>
        <dbReference type="ARBA" id="ARBA00022468"/>
    </source>
</evidence>
<dbReference type="Pfam" id="PF22603">
    <property type="entry name" value="RAE1_2_domI_C"/>
    <property type="match status" value="1"/>
</dbReference>
<dbReference type="GO" id="GO:0006886">
    <property type="term" value="P:intracellular protein transport"/>
    <property type="evidence" value="ECO:0007669"/>
    <property type="project" value="InterPro"/>
</dbReference>
<evidence type="ECO:0000256" key="1">
    <source>
        <dbReference type="ARBA" id="ARBA00004514"/>
    </source>
</evidence>